<protein>
    <recommendedName>
        <fullName evidence="2">DUF4097 domain-containing protein</fullName>
    </recommendedName>
</protein>
<evidence type="ECO:0000256" key="1">
    <source>
        <dbReference type="SAM" id="Phobius"/>
    </source>
</evidence>
<feature type="domain" description="DUF4097" evidence="2">
    <location>
        <begin position="63"/>
        <end position="310"/>
    </location>
</feature>
<dbReference type="KEGG" id="cpat:CLPA_c38920"/>
<dbReference type="RefSeq" id="WP_003445236.1">
    <property type="nucleotide sequence ID" value="NZ_ANZB01000006.1"/>
</dbReference>
<reference evidence="4" key="2">
    <citation type="submission" date="2015-10" db="EMBL/GenBank/DDBJ databases">
        <title>Improved Draft Genome Sequence of Clostridium pasteurianum Strain ATCC 6013 (DSM 525) Using a Hybrid Next-Generation Sequencing Approach.</title>
        <authorList>
            <person name="Pyne M.E."/>
            <person name="Utturkar S.M."/>
            <person name="Brown S.D."/>
            <person name="Moo-Young M."/>
            <person name="Chung D.A."/>
            <person name="Chou P.C."/>
        </authorList>
    </citation>
    <scope>NUCLEOTIDE SEQUENCE</scope>
    <source>
        <strain evidence="4">ATCC 6013</strain>
    </source>
</reference>
<dbReference type="KEGG" id="cpae:CPAST_c38920"/>
<proteinExistence type="predicted"/>
<name>A0A0H3JBL3_CLOPA</name>
<organism evidence="3 6">
    <name type="scientific">Clostridium pasteurianum DSM 525 = ATCC 6013</name>
    <dbReference type="NCBI Taxonomy" id="1262449"/>
    <lineage>
        <taxon>Bacteria</taxon>
        <taxon>Bacillati</taxon>
        <taxon>Bacillota</taxon>
        <taxon>Clostridia</taxon>
        <taxon>Eubacteriales</taxon>
        <taxon>Clostridiaceae</taxon>
        <taxon>Clostridium</taxon>
    </lineage>
</organism>
<reference evidence="4 5" key="3">
    <citation type="journal article" name="Genome Announc.">
        <title>Improved Draft Genome Sequence of Clostridium pasteurianum Strain ATCC 6013 (DSM 525) Using a Hybrid Next-Generation Sequencing Approach.</title>
        <authorList>
            <person name="Pyne M.E."/>
            <person name="Utturkar S."/>
            <person name="Brown S.D."/>
            <person name="Moo-Young M."/>
            <person name="Chung D.A."/>
            <person name="Chou C.P."/>
        </authorList>
    </citation>
    <scope>NUCLEOTIDE SEQUENCE [LARGE SCALE GENOMIC DNA]</scope>
    <source>
        <strain evidence="4 5">ATCC 6013</strain>
    </source>
</reference>
<keyword evidence="1" id="KW-0812">Transmembrane</keyword>
<evidence type="ECO:0000259" key="2">
    <source>
        <dbReference type="Pfam" id="PF13349"/>
    </source>
</evidence>
<dbReference type="PATRIC" id="fig|1262449.3.peg.2233"/>
<keyword evidence="1" id="KW-1133">Transmembrane helix</keyword>
<evidence type="ECO:0000313" key="4">
    <source>
        <dbReference type="EMBL" id="KRU14057.1"/>
    </source>
</evidence>
<dbReference type="AlphaFoldDB" id="A0A0H3JBL3"/>
<evidence type="ECO:0000313" key="5">
    <source>
        <dbReference type="Proteomes" id="UP000028042"/>
    </source>
</evidence>
<reference evidence="3 6" key="1">
    <citation type="journal article" date="2015" name="Genome Announc.">
        <title>Complete Genome Sequence of the Nitrogen-Fixing and Solvent-Producing Clostridium pasteurianum DSM 525.</title>
        <authorList>
            <person name="Poehlein A."/>
            <person name="Grosse-Honebrink A."/>
            <person name="Zhang Y."/>
            <person name="Minton N.P."/>
            <person name="Daniel R."/>
        </authorList>
    </citation>
    <scope>NUCLEOTIDE SEQUENCE [LARGE SCALE GENOMIC DNA]</scope>
    <source>
        <strain evidence="3">DSM 525</strain>
        <strain evidence="6">DSM 525 / ATCC 6013</strain>
    </source>
</reference>
<keyword evidence="1" id="KW-0472">Membrane</keyword>
<gene>
    <name evidence="3" type="ORF">CLPA_c38920</name>
    <name evidence="4" type="ORF">CP6013_03313</name>
</gene>
<evidence type="ECO:0000313" key="6">
    <source>
        <dbReference type="Proteomes" id="UP000030905"/>
    </source>
</evidence>
<dbReference type="GeneID" id="93075973"/>
<feature type="transmembrane region" description="Helical" evidence="1">
    <location>
        <begin position="6"/>
        <end position="26"/>
    </location>
</feature>
<dbReference type="Pfam" id="PF13349">
    <property type="entry name" value="DUF4097"/>
    <property type="match status" value="1"/>
</dbReference>
<evidence type="ECO:0000313" key="3">
    <source>
        <dbReference type="EMBL" id="AJA53918.1"/>
    </source>
</evidence>
<accession>A0A0H3JBL3</accession>
<dbReference type="eggNOG" id="COG3595">
    <property type="taxonomic scope" value="Bacteria"/>
</dbReference>
<sequence>MSRNLIKILIGIWTCIALVLTVFLVYNISYNRSAGDAFRIFKWDNNSMLTVQKDESISIDNFNKIEVNFSSADIIVQSTDESNLRIVQKSRGKLKEEEKFAINKENNSILVKRSTSHKVFSIFNIGNLQESIEIYIPKNYAKDLDIQSSSGNIIFNSNINLNNISCVARSGNLQSETNINANNINLKANSGNINVENLMSKSYKVNTSSGNIHIGSISGSGEVTASSGNVRISYKDISEYSNVSANSGNVNLVVPEELSFEFNGKCNSGDIDSNFDLNYKNKRGNEATGQVGSAPYKKINVTTSSGNIDISK</sequence>
<dbReference type="Proteomes" id="UP000028042">
    <property type="component" value="Unassembled WGS sequence"/>
</dbReference>
<dbReference type="InterPro" id="IPR025164">
    <property type="entry name" value="Toastrack_DUF4097"/>
</dbReference>
<dbReference type="EMBL" id="JPGY02000001">
    <property type="protein sequence ID" value="KRU14057.1"/>
    <property type="molecule type" value="Genomic_DNA"/>
</dbReference>
<keyword evidence="6" id="KW-1185">Reference proteome</keyword>
<dbReference type="EMBL" id="CP009268">
    <property type="protein sequence ID" value="AJA53918.1"/>
    <property type="molecule type" value="Genomic_DNA"/>
</dbReference>
<dbReference type="Proteomes" id="UP000030905">
    <property type="component" value="Chromosome"/>
</dbReference>